<dbReference type="RefSeq" id="WP_138002477.1">
    <property type="nucleotide sequence ID" value="NZ_QGQD01000047.1"/>
</dbReference>
<dbReference type="SMART" id="SM00635">
    <property type="entry name" value="BID_2"/>
    <property type="match status" value="2"/>
</dbReference>
<dbReference type="Pfam" id="PF07554">
    <property type="entry name" value="FIVAR"/>
    <property type="match status" value="3"/>
</dbReference>
<dbReference type="InterPro" id="IPR012334">
    <property type="entry name" value="Pectin_lyas_fold"/>
</dbReference>
<dbReference type="InterPro" id="IPR011050">
    <property type="entry name" value="Pectin_lyase_fold/virulence"/>
</dbReference>
<dbReference type="CDD" id="cd00063">
    <property type="entry name" value="FN3"/>
    <property type="match status" value="1"/>
</dbReference>
<organism evidence="3 4">
    <name type="scientific">Robinsoniella peoriensis</name>
    <dbReference type="NCBI Taxonomy" id="180332"/>
    <lineage>
        <taxon>Bacteria</taxon>
        <taxon>Bacillati</taxon>
        <taxon>Bacillota</taxon>
        <taxon>Clostridia</taxon>
        <taxon>Lachnospirales</taxon>
        <taxon>Lachnospiraceae</taxon>
        <taxon>Robinsoniella</taxon>
    </lineage>
</organism>
<dbReference type="SUPFAM" id="SSF51126">
    <property type="entry name" value="Pectin lyase-like"/>
    <property type="match status" value="1"/>
</dbReference>
<comment type="caution">
    <text evidence="3">The sequence shown here is derived from an EMBL/GenBank/DDBJ whole genome shotgun (WGS) entry which is preliminary data.</text>
</comment>
<dbReference type="InterPro" id="IPR006626">
    <property type="entry name" value="PbH1"/>
</dbReference>
<dbReference type="InterPro" id="IPR008964">
    <property type="entry name" value="Invasin/intimin_cell_adhesion"/>
</dbReference>
<dbReference type="Gene3D" id="2.60.40.10">
    <property type="entry name" value="Immunoglobulins"/>
    <property type="match status" value="3"/>
</dbReference>
<reference evidence="3 4" key="1">
    <citation type="journal article" date="2019" name="Anaerobe">
        <title>Detection of Robinsoniella peoriensis in multiple bone samples of a trauma patient.</title>
        <authorList>
            <person name="Schrottner P."/>
            <person name="Hartwich K."/>
            <person name="Bunk B."/>
            <person name="Schober I."/>
            <person name="Helbig S."/>
            <person name="Rudolph W.W."/>
            <person name="Gunzer F."/>
        </authorList>
    </citation>
    <scope>NUCLEOTIDE SEQUENCE [LARGE SCALE GENOMIC DNA]</scope>
    <source>
        <strain evidence="3 4">DSM 106044</strain>
    </source>
</reference>
<dbReference type="PROSITE" id="PS50853">
    <property type="entry name" value="FN3"/>
    <property type="match status" value="2"/>
</dbReference>
<accession>A0A4U8Q773</accession>
<gene>
    <name evidence="3" type="ORF">DSM106044_02331</name>
</gene>
<sequence length="1840" mass="203312" precursor="true">MKSRLKRVLSLFMVSAMLLTSVLPANAASDSGHTEAARDFQPGKEFYVAVDGDDSNDGSIEKPFASLEAARDAVKVLKETRGLPDGGVAVNVKGGTYRRLGDSFHLTEEDSGTEENPIVYRAYNDEEVNFYGNLVLPGEKFEPVSDSEILARLPEAASDQIVVYDITANEGITDFGEIVKNGFGWPSQAPGISVSVDGKDQRLSRYPNSGFIKTSKALEKGFVPRDHMPNPDGTCPDCSKNSGIPCECKYPEDEWINQKGGIFTVEGSVFKNKYPLWSLESDLWVFGYFCWDWADDTMKINKLEETAAGMKMSALQPSRYGVFGGKNFYAFNLLCEVDQPGEWYLDRENGKLYLYPEKALSDSEVALSMARTPFISMENASYIKVENMNFGYSNGHGISLVDCNNVTIGGCGFSDLGQKAVVVGIEGTDYETINTGAHGGFNNTITSCNITRTGQGGIFLGGGDRYTLTPGNNRAVNNDISDFSVINRTYTPAVKIFGCGNTASNNKIYNAPHMAISYDGNDHVISNNDIFNVCYETSDCGAIYSVRTWTYRGVKITNNYLHDIYSNGGIGSAGVYCDDLSSGIEITANLFNNITGYVMLLGGGQDNVFTNNIVLNQNEGRGLHYDNRGEGWAYYHAQKPNGNCYAELMDLRSDERYDKALWDEKYPDLAVMDVETCDSEGNLLNARKPANAVIKDNILAGVANPYGNISKRVDELGTVEREHALPAGTDIGFENSSLSQFKVKENSMIKEVMGENHFDVTKVGLYSDQYRTVVKTETGTPVLTSPENNLENLTFIDGVKLTWNKAENAVKYFVEVSRDAEFNDVIYSEITENDWANASALERGTAYYWRVTAVGDGMDCTSKTSETYCFTTSNEDPDVLTYDFEYENNEFTGWNREKGIPVTSTEKAHGGEKSFKIDQDMVVISKEFNEVKNGVVSVWLYDNMTKAPLTQVVANVTTDDKDPATSDFMAMGIETRAPGSPDKYYYRIGSQNYRSEVVRTEGWHELKWDYSSGEDCKLYIDDTLIDTTDYRTGFNTVALGDYWSGSGGNGTSNVYFDDLKIEFSKIKEIVPETISLDQTELRMKVGDTAELHAEVTPNDAEVTLNWLAHEYEIARVEEGTVTAYRIGTTTVSVYPEGYPDIKAECKVIVTADKNALTETLKEAEAILPDGYTKESYQALQDTIKAAKEILQNDGAAQEIVDAKNAELENAILNLVKVITPESIELDQTEVNMKAGESITLGAKMMPEGLEISLVWSSDDPATAEVTQGTVTGITQGETTVRVYPEGYPEIHAECSVTVTQDGVSKEGLDKIISDAESTITEEDLANTAEETAEFYRNTLLMAKEILADGSASQQETDRIGFELTQAVIQVKYGESVRESLAALTEAGKIMAAKIEQYPEETRERFLLAMEQAKQLLEDDQPLESELQQAYEELLASMNSMLVIDLERLSKELERAAEISGKLDAYREAGKQEFVNALRLAEEEAVNPKSQSAVNSILKELRIRLEALRLRADYKALEDAVGQADRIDLTLYTQKSVDQMLDALAYARAVLGNDNAEQSEVDQAANALIASVKGLVKKEVQPVKPDKRALLAKIEEAKAIKPGNYTDQSYGALTAAISQAQKTADDPNALQSTVNAQTEALDKAIRNLKVDSDKAAAAGLKAATVAVKAQNSKTDNVKLSWNEIAEADGYIIYLKKGKTYRKLETVKKNRTYFYYTKGSLGKNYTFAVKAYKKTGEKTVYSKWKSKTIKVVPQAVSINGKAYKGKNKISWNKVSGVTGYRIFKKSGGSWKRIAVVNNKTFKFVDHKVVKGKTYTYKVKTYCKVKGKNIYGRYSSPITIKAK</sequence>
<dbReference type="InterPro" id="IPR036116">
    <property type="entry name" value="FN3_sf"/>
</dbReference>
<feature type="domain" description="Fibronectin type-III" evidence="2">
    <location>
        <begin position="782"/>
        <end position="875"/>
    </location>
</feature>
<keyword evidence="4" id="KW-1185">Reference proteome</keyword>
<dbReference type="Gene3D" id="1.20.1270.90">
    <property type="entry name" value="AF1782-like"/>
    <property type="match status" value="3"/>
</dbReference>
<dbReference type="PANTHER" id="PTHR36453">
    <property type="entry name" value="SECRETED PROTEIN-RELATED"/>
    <property type="match status" value="1"/>
</dbReference>
<dbReference type="EMBL" id="QGQD01000047">
    <property type="protein sequence ID" value="TLD00755.1"/>
    <property type="molecule type" value="Genomic_DNA"/>
</dbReference>
<dbReference type="InterPro" id="IPR013783">
    <property type="entry name" value="Ig-like_fold"/>
</dbReference>
<evidence type="ECO:0000313" key="4">
    <source>
        <dbReference type="Proteomes" id="UP000306509"/>
    </source>
</evidence>
<evidence type="ECO:0000256" key="1">
    <source>
        <dbReference type="SAM" id="SignalP"/>
    </source>
</evidence>
<proteinExistence type="predicted"/>
<dbReference type="PANTHER" id="PTHR36453:SF1">
    <property type="entry name" value="RIGHT HANDED BETA HELIX DOMAIN-CONTAINING PROTEIN"/>
    <property type="match status" value="1"/>
</dbReference>
<feature type="domain" description="Fibronectin type-III" evidence="2">
    <location>
        <begin position="1750"/>
        <end position="1840"/>
    </location>
</feature>
<dbReference type="Gene3D" id="2.160.20.10">
    <property type="entry name" value="Single-stranded right-handed beta-helix, Pectin lyase-like"/>
    <property type="match status" value="2"/>
</dbReference>
<dbReference type="Gene3D" id="2.60.120.200">
    <property type="match status" value="1"/>
</dbReference>
<protein>
    <submittedName>
        <fullName evidence="3">Bacterial Ig-like domain (Group 2)</fullName>
    </submittedName>
</protein>
<evidence type="ECO:0000313" key="3">
    <source>
        <dbReference type="EMBL" id="TLD00755.1"/>
    </source>
</evidence>
<dbReference type="Pfam" id="PF02368">
    <property type="entry name" value="Big_2"/>
    <property type="match status" value="1"/>
</dbReference>
<dbReference type="InterPro" id="IPR003343">
    <property type="entry name" value="Big_2"/>
</dbReference>
<feature type="signal peptide" evidence="1">
    <location>
        <begin position="1"/>
        <end position="27"/>
    </location>
</feature>
<keyword evidence="1" id="KW-0732">Signal</keyword>
<name>A0A4U8Q773_9FIRM</name>
<dbReference type="Gene3D" id="2.60.40.1080">
    <property type="match status" value="2"/>
</dbReference>
<dbReference type="SUPFAM" id="SSF49265">
    <property type="entry name" value="Fibronectin type III"/>
    <property type="match status" value="2"/>
</dbReference>
<dbReference type="SMART" id="SM00710">
    <property type="entry name" value="PbH1"/>
    <property type="match status" value="6"/>
</dbReference>
<evidence type="ECO:0000259" key="2">
    <source>
        <dbReference type="PROSITE" id="PS50853"/>
    </source>
</evidence>
<dbReference type="SUPFAM" id="SSF49373">
    <property type="entry name" value="Invasin/intimin cell-adhesion fragments"/>
    <property type="match status" value="2"/>
</dbReference>
<feature type="chain" id="PRO_5020243423" evidence="1">
    <location>
        <begin position="28"/>
        <end position="1840"/>
    </location>
</feature>
<dbReference type="Proteomes" id="UP000306509">
    <property type="component" value="Unassembled WGS sequence"/>
</dbReference>
<dbReference type="STRING" id="180332.GCA_000797495_00076"/>
<dbReference type="InterPro" id="IPR003961">
    <property type="entry name" value="FN3_dom"/>
</dbReference>